<dbReference type="Proteomes" id="UP001138661">
    <property type="component" value="Unassembled WGS sequence"/>
</dbReference>
<dbReference type="Pfam" id="PF13489">
    <property type="entry name" value="Methyltransf_23"/>
    <property type="match status" value="1"/>
</dbReference>
<comment type="caution">
    <text evidence="1">The sequence shown here is derived from an EMBL/GenBank/DDBJ whole genome shotgun (WGS) entry which is preliminary data.</text>
</comment>
<protein>
    <submittedName>
        <fullName evidence="1">Class I SAM-dependent methyltransferase</fullName>
    </submittedName>
</protein>
<keyword evidence="1" id="KW-0489">Methyltransferase</keyword>
<dbReference type="RefSeq" id="WP_219508077.1">
    <property type="nucleotide sequence ID" value="NZ_JAHXDN010000011.1"/>
</dbReference>
<dbReference type="GO" id="GO:0008168">
    <property type="term" value="F:methyltransferase activity"/>
    <property type="evidence" value="ECO:0007669"/>
    <property type="project" value="UniProtKB-KW"/>
</dbReference>
<reference evidence="1" key="1">
    <citation type="submission" date="2021-07" db="EMBL/GenBank/DDBJ databases">
        <title>Roseobacter insulae sp. nov., isolated from a tidal flat.</title>
        <authorList>
            <person name="Park S."/>
            <person name="Yoon J.-H."/>
        </authorList>
    </citation>
    <scope>NUCLEOTIDE SEQUENCE</scope>
    <source>
        <strain evidence="1">YSTF-M11</strain>
    </source>
</reference>
<dbReference type="AlphaFoldDB" id="A0A9X1G0S6"/>
<gene>
    <name evidence="1" type="ORF">KX928_23785</name>
</gene>
<keyword evidence="2" id="KW-1185">Reference proteome</keyword>
<dbReference type="EMBL" id="JAHXDN010000011">
    <property type="protein sequence ID" value="MBW4710824.1"/>
    <property type="molecule type" value="Genomic_DNA"/>
</dbReference>
<accession>A0A9X1G0S6</accession>
<keyword evidence="1" id="KW-0808">Transferase</keyword>
<proteinExistence type="predicted"/>
<organism evidence="1 2">
    <name type="scientific">Roseobacter insulae</name>
    <dbReference type="NCBI Taxonomy" id="2859783"/>
    <lineage>
        <taxon>Bacteria</taxon>
        <taxon>Pseudomonadati</taxon>
        <taxon>Pseudomonadota</taxon>
        <taxon>Alphaproteobacteria</taxon>
        <taxon>Rhodobacterales</taxon>
        <taxon>Roseobacteraceae</taxon>
        <taxon>Roseobacter</taxon>
    </lineage>
</organism>
<evidence type="ECO:0000313" key="1">
    <source>
        <dbReference type="EMBL" id="MBW4710824.1"/>
    </source>
</evidence>
<evidence type="ECO:0000313" key="2">
    <source>
        <dbReference type="Proteomes" id="UP001138661"/>
    </source>
</evidence>
<dbReference type="PANTHER" id="PTHR43861">
    <property type="entry name" value="TRANS-ACONITATE 2-METHYLTRANSFERASE-RELATED"/>
    <property type="match status" value="1"/>
</dbReference>
<name>A0A9X1G0S6_9RHOB</name>
<sequence length="292" mass="32529">MKKCMNCAHIHRADLKKCDHCGQAPAVIGGFKAYAPALAREGGGFKASYFTELARLEEANFWFRARNRIVIWAAEKYAPDFSSLLEVGCGTGFVLSGLSKRFPDARFVGSEIFVDGLPFALQRVPSAELMQMDARQIPFVDEFDVVGAFDVLEHIKEDEIVLRELHSALKPGGVLLVSVPQHAWLWSAADDYACHERRYSAAELRSKIEKAGFDVLRSTSFVTTLFPAMVLSRLMNRGKKQDYDPTAEFTINPLLNAVFEKMLGLELACIKRGLNFPFGGSRLMVAKKRAGE</sequence>
<dbReference type="GO" id="GO:0032259">
    <property type="term" value="P:methylation"/>
    <property type="evidence" value="ECO:0007669"/>
    <property type="project" value="UniProtKB-KW"/>
</dbReference>
<dbReference type="CDD" id="cd02440">
    <property type="entry name" value="AdoMet_MTases"/>
    <property type="match status" value="1"/>
</dbReference>